<keyword evidence="3" id="KW-1185">Reference proteome</keyword>
<evidence type="ECO:0000313" key="2">
    <source>
        <dbReference type="EMBL" id="RKP18377.1"/>
    </source>
</evidence>
<accession>A0A075AN10</accession>
<evidence type="ECO:0000313" key="1">
    <source>
        <dbReference type="EMBL" id="EPZ31083.1"/>
    </source>
</evidence>
<dbReference type="HOGENOM" id="CLU_1644688_0_0_1"/>
<sequence>MQACLLEDLKLTPLQLSAKLQNRFPSSQILSITKIENFKHYHLGMTNENLVVTVRNLVNEYSLKEDQNFEKQSILFLDDATGTGTGTHDDPFGILMTSQSLLQNYERIKEKNIPLVLHVDDTYKVTYLSYPVLILGLTDANSQISPFIVFNNFASNGGGIR</sequence>
<dbReference type="EMBL" id="KE561306">
    <property type="protein sequence ID" value="EPZ31083.1"/>
    <property type="molecule type" value="Genomic_DNA"/>
</dbReference>
<gene>
    <name evidence="1" type="ORF">O9G_006260</name>
    <name evidence="2" type="ORF">ROZALSC1DRAFT_29928</name>
</gene>
<dbReference type="AlphaFoldDB" id="A0A075AN10"/>
<evidence type="ECO:0000313" key="3">
    <source>
        <dbReference type="Proteomes" id="UP000030755"/>
    </source>
</evidence>
<reference evidence="2" key="3">
    <citation type="submission" date="2018-08" db="EMBL/GenBank/DDBJ databases">
        <title>Leveraging single-cell genomics to expand the Fungal Tree of Life.</title>
        <authorList>
            <consortium name="DOE Joint Genome Institute"/>
            <person name="Ahrendt S.R."/>
            <person name="Quandt C.A."/>
            <person name="Ciobanu D."/>
            <person name="Clum A."/>
            <person name="Salamov A."/>
            <person name="Andreopoulos B."/>
            <person name="Cheng J.-F."/>
            <person name="Woyke T."/>
            <person name="Pelin A."/>
            <person name="Henrissat B."/>
            <person name="Reynolds N."/>
            <person name="Benny G.L."/>
            <person name="Smith M.E."/>
            <person name="James T.Y."/>
            <person name="Grigoriev I.V."/>
        </authorList>
    </citation>
    <scope>NUCLEOTIDE SEQUENCE</scope>
    <source>
        <strain evidence="2">CSF55</strain>
    </source>
</reference>
<organism evidence="1 3">
    <name type="scientific">Rozella allomycis (strain CSF55)</name>
    <dbReference type="NCBI Taxonomy" id="988480"/>
    <lineage>
        <taxon>Eukaryota</taxon>
        <taxon>Fungi</taxon>
        <taxon>Fungi incertae sedis</taxon>
        <taxon>Cryptomycota</taxon>
        <taxon>Cryptomycota incertae sedis</taxon>
        <taxon>Rozella</taxon>
    </lineage>
</organism>
<dbReference type="EMBL" id="ML005478">
    <property type="protein sequence ID" value="RKP18377.1"/>
    <property type="molecule type" value="Genomic_DNA"/>
</dbReference>
<proteinExistence type="predicted"/>
<name>A0A075AN10_ROZAC</name>
<dbReference type="Proteomes" id="UP000030755">
    <property type="component" value="Unassembled WGS sequence"/>
</dbReference>
<protein>
    <submittedName>
        <fullName evidence="1">Uncharacterized protein</fullName>
    </submittedName>
</protein>
<reference evidence="4" key="2">
    <citation type="journal article" date="2018" name="Nat. Microbiol.">
        <title>Leveraging single-cell genomics to expand the fungal tree of life.</title>
        <authorList>
            <person name="Ahrendt S.R."/>
            <person name="Quandt C.A."/>
            <person name="Ciobanu D."/>
            <person name="Clum A."/>
            <person name="Salamov A."/>
            <person name="Andreopoulos B."/>
            <person name="Cheng J.F."/>
            <person name="Woyke T."/>
            <person name="Pelin A."/>
            <person name="Henrissat B."/>
            <person name="Reynolds N.K."/>
            <person name="Benny G.L."/>
            <person name="Smith M.E."/>
            <person name="James T.Y."/>
            <person name="Grigoriev I.V."/>
        </authorList>
    </citation>
    <scope>NUCLEOTIDE SEQUENCE [LARGE SCALE GENOMIC DNA]</scope>
    <source>
        <strain evidence="4">CSF55</strain>
    </source>
</reference>
<dbReference type="Proteomes" id="UP000281549">
    <property type="component" value="Unassembled WGS sequence"/>
</dbReference>
<evidence type="ECO:0000313" key="4">
    <source>
        <dbReference type="Proteomes" id="UP000281549"/>
    </source>
</evidence>
<reference evidence="1 3" key="1">
    <citation type="journal article" date="2013" name="Curr. Biol.">
        <title>Shared signatures of parasitism and phylogenomics unite Cryptomycota and microsporidia.</title>
        <authorList>
            <person name="James T.Y."/>
            <person name="Pelin A."/>
            <person name="Bonen L."/>
            <person name="Ahrendt S."/>
            <person name="Sain D."/>
            <person name="Corradi N."/>
            <person name="Stajich J.E."/>
        </authorList>
    </citation>
    <scope>NUCLEOTIDE SEQUENCE [LARGE SCALE GENOMIC DNA]</scope>
    <source>
        <strain evidence="1 3">CSF55</strain>
        <strain evidence="1 3">CSF55</strain>
    </source>
</reference>